<reference evidence="4" key="6">
    <citation type="journal article" date="2017" name="Plant J.">
        <title>Araport11: a complete reannotation of the Arabidopsis thaliana reference genome.</title>
        <authorList>
            <person name="Cheng C.Y."/>
            <person name="Krishnakumar V."/>
            <person name="Chan A.P."/>
            <person name="Thibaud-Nissen F."/>
            <person name="Schobel S."/>
            <person name="Town C.D."/>
        </authorList>
    </citation>
    <scope>GENOME REANNOTATION</scope>
    <source>
        <strain evidence="4">cv. Columbia</strain>
    </source>
</reference>
<dbReference type="EMBL" id="CP002688">
    <property type="protein sequence ID" value="AED91567.1"/>
    <property type="molecule type" value="Genomic_DNA"/>
</dbReference>
<accession>Q9LXB1</accession>
<dbReference type="GeneID" id="830924"/>
<reference evidence="3" key="2">
    <citation type="submission" date="2000-04" db="EMBL/GenBank/DDBJ databases">
        <authorList>
            <person name="Bevan M."/>
            <person name="Bancroft I."/>
            <person name="Mewes H.W."/>
            <person name="Rudd S."/>
            <person name="Lemcke K."/>
            <person name="Mayer K.F.X."/>
        </authorList>
    </citation>
    <scope>NUCLEOTIDE SEQUENCE</scope>
</reference>
<dbReference type="Araport" id="AT5G10590"/>
<evidence type="ECO:0000313" key="1">
    <source>
        <dbReference type="Araport" id="AT5G10590"/>
    </source>
</evidence>
<protein>
    <submittedName>
        <fullName evidence="3">Uncharacterized protein F12B17_60</fullName>
    </submittedName>
</protein>
<dbReference type="KEGG" id="ath:AT5G10590"/>
<organism evidence="3">
    <name type="scientific">Arabidopsis thaliana</name>
    <name type="common">Mouse-ear cress</name>
    <dbReference type="NCBI Taxonomy" id="3702"/>
    <lineage>
        <taxon>Eukaryota</taxon>
        <taxon>Viridiplantae</taxon>
        <taxon>Streptophyta</taxon>
        <taxon>Embryophyta</taxon>
        <taxon>Tracheophyta</taxon>
        <taxon>Spermatophyta</taxon>
        <taxon>Magnoliopsida</taxon>
        <taxon>eudicotyledons</taxon>
        <taxon>Gunneridae</taxon>
        <taxon>Pentapetalae</taxon>
        <taxon>rosids</taxon>
        <taxon>malvids</taxon>
        <taxon>Brassicales</taxon>
        <taxon>Brassicaceae</taxon>
        <taxon>Camelineae</taxon>
        <taxon>Arabidopsis</taxon>
    </lineage>
</organism>
<evidence type="ECO:0000313" key="2">
    <source>
        <dbReference type="EMBL" id="AED91567.1"/>
    </source>
</evidence>
<dbReference type="OMA" id="DESHIPM"/>
<evidence type="ECO:0000313" key="3">
    <source>
        <dbReference type="EMBL" id="CAB89384.1"/>
    </source>
</evidence>
<proteinExistence type="predicted"/>
<reference evidence="3" key="3">
    <citation type="submission" date="2000-04" db="EMBL/GenBank/DDBJ databases">
        <authorList>
            <person name="EU Arabidopsis sequencing project"/>
        </authorList>
    </citation>
    <scope>NUCLEOTIDE SEQUENCE</scope>
</reference>
<keyword evidence="4" id="KW-1185">Reference proteome</keyword>
<dbReference type="Proteomes" id="UP000006548">
    <property type="component" value="Chromosome 5"/>
</dbReference>
<reference evidence="2" key="5">
    <citation type="submission" date="2016-05" db="EMBL/GenBank/DDBJ databases">
        <authorList>
            <person name="Krishnakumar V."/>
            <person name="Cheng C.-Y."/>
            <person name="Chan A.P."/>
            <person name="Schobel S."/>
            <person name="Kim M."/>
            <person name="Ferlanti E.S."/>
            <person name="Belyaeva I."/>
            <person name="Rosen B.D."/>
            <person name="Micklem G."/>
            <person name="Miller J.R."/>
            <person name="Vaughn M."/>
            <person name="Town C.D."/>
        </authorList>
    </citation>
    <scope>NUCLEOTIDE SEQUENCE</scope>
</reference>
<reference evidence="2 4" key="1">
    <citation type="journal article" date="2000" name="Nature">
        <title>Sequence and analysis of chromosome 5 of the plant Arabidopsis thaliana.</title>
        <authorList>
            <consortium name="Kazusa DNA Research Institute"/>
            <consortium name="Cold Spring Harbor and Washington University in St Louis Sequencing Consortium"/>
            <consortium name="European Union Arabidopsis Genome Sequencing Consortium"/>
            <person name="Tabata S."/>
            <person name="Kaneko T."/>
            <person name="Nakamura Y."/>
            <person name="Kotani H."/>
            <person name="Kato T."/>
            <person name="Asamizu E."/>
            <person name="Miyajima N."/>
            <person name="Sasamoto S."/>
            <person name="Kimura T."/>
            <person name="Hosouchi T."/>
            <person name="Kawashima K."/>
            <person name="Kohara M."/>
            <person name="Matsumoto M."/>
            <person name="Matsuno A."/>
            <person name="Muraki A."/>
            <person name="Nakayama S."/>
            <person name="Nakazaki N."/>
            <person name="Naruo K."/>
            <person name="Okumura S."/>
            <person name="Shinpo S."/>
            <person name="Takeuchi C."/>
            <person name="Wada T."/>
            <person name="Watanabe A."/>
            <person name="Yamada M."/>
            <person name="Yasuda M."/>
            <person name="Sato S."/>
            <person name="de la Bastide M."/>
            <person name="Huang E."/>
            <person name="Spiegel L."/>
            <person name="Gnoj L."/>
            <person name="O'Shaughnessy A."/>
            <person name="Preston R."/>
            <person name="Habermann K."/>
            <person name="Murray J."/>
            <person name="Johnson D."/>
            <person name="Rohlfing T."/>
            <person name="Nelson J."/>
            <person name="Stoneking T."/>
            <person name="Pepin K."/>
            <person name="Spieth J."/>
            <person name="Sekhon M."/>
            <person name="Armstrong J."/>
            <person name="Becker M."/>
            <person name="Belter E."/>
            <person name="Cordum H."/>
            <person name="Cordes M."/>
            <person name="Courtney L."/>
            <person name="Courtney W."/>
            <person name="Dante M."/>
            <person name="Du H."/>
            <person name="Edwards J."/>
            <person name="Fryman J."/>
            <person name="Haakensen B."/>
            <person name="Lamar E."/>
            <person name="Latreille P."/>
            <person name="Leonard S."/>
            <person name="Meyer R."/>
            <person name="Mulvaney E."/>
            <person name="Ozersky P."/>
            <person name="Riley A."/>
            <person name="Strowmatt C."/>
            <person name="Wagner-McPherson C."/>
            <person name="Wollam A."/>
            <person name="Yoakum M."/>
            <person name="Bell M."/>
            <person name="Dedhia N."/>
            <person name="Parnell L."/>
            <person name="Shah R."/>
            <person name="Rodriguez M."/>
            <person name="See L.H."/>
            <person name="Vil D."/>
            <person name="Baker J."/>
            <person name="Kirchoff K."/>
            <person name="Toth K."/>
            <person name="King L."/>
            <person name="Bahret A."/>
            <person name="Miller B."/>
            <person name="Marra M."/>
            <person name="Martienssen R."/>
            <person name="McCombie W.R."/>
            <person name="Wilson R.K."/>
            <person name="Murphy G."/>
            <person name="Bancroft I."/>
            <person name="Volckaert G."/>
            <person name="Wambutt R."/>
            <person name="Dusterhoft A."/>
            <person name="Stiekema W."/>
            <person name="Pohl T."/>
            <person name="Entian K.D."/>
            <person name="Terryn N."/>
            <person name="Hartley N."/>
            <person name="Bent E."/>
            <person name="Johnson S."/>
            <person name="Langham S.A."/>
            <person name="McCullagh B."/>
            <person name="Robben J."/>
            <person name="Grymonprez B."/>
            <person name="Zimmermann W."/>
            <person name="Ramsperger U."/>
            <person name="Wedler H."/>
            <person name="Balke K."/>
            <person name="Wedler E."/>
            <person name="Peters S."/>
            <person name="van Staveren M."/>
            <person name="Dirkse W."/>
            <person name="Mooijman P."/>
            <person name="Lankhorst R.K."/>
            <person name="Weitzenegger T."/>
            <person name="Bothe G."/>
            <person name="Rose M."/>
            <person name="Hauf J."/>
            <person name="Berneiser S."/>
            <person name="Hempel S."/>
            <person name="Feldpausch M."/>
            <person name="Lamberth S."/>
            <person name="Villarroel R."/>
            <person name="Gielen J."/>
            <person name="Ardiles W."/>
            <person name="Bents O."/>
            <person name="Lemcke K."/>
            <person name="Kolesov G."/>
            <person name="Mayer K."/>
            <person name="Rudd S."/>
            <person name="Schoof H."/>
            <person name="Schueller C."/>
            <person name="Zaccaria P."/>
            <person name="Mewes H.W."/>
            <person name="Bevan M."/>
            <person name="Fransz P."/>
        </authorList>
    </citation>
    <scope>NUCLEOTIDE SEQUENCE [LARGE SCALE GENOMIC DNA]</scope>
    <source>
        <strain evidence="4">cv. Columbia</strain>
    </source>
</reference>
<evidence type="ECO:0000313" key="4">
    <source>
        <dbReference type="Proteomes" id="UP000006548"/>
    </source>
</evidence>
<reference evidence="2" key="4">
    <citation type="submission" date="2011-02" db="EMBL/GenBank/DDBJ databases">
        <authorList>
            <consortium name="TAIR"/>
            <person name="Swarbreck D."/>
            <person name="Lamesch P."/>
            <person name="Wilks C."/>
            <person name="Huala E."/>
        </authorList>
    </citation>
    <scope>NUCLEOTIDE SEQUENCE</scope>
</reference>
<dbReference type="EMBL" id="AL353995">
    <property type="protein sequence ID" value="CAB89384.1"/>
    <property type="molecule type" value="Genomic_DNA"/>
</dbReference>
<dbReference type="PIR" id="T49980">
    <property type="entry name" value="T49980"/>
</dbReference>
<dbReference type="AlphaFoldDB" id="Q9LXB1"/>
<dbReference type="PaxDb" id="3702-AT5G10590.1"/>
<sequence>MDTISDVQIHWRKKDYLSMSLLDDFGIAETTVKEHSVNDQIIVTLSADHRVRMIIRYEMDESHIPMIKNLVIRAFFIGSQ</sequence>
<name>Q9LXB1_ARATH</name>
<dbReference type="TAIR" id="AT5G10590"/>
<dbReference type="HOGENOM" id="CLU_2593039_0_0_1"/>
<gene>
    <name evidence="1 2" type="ordered locus">At5g10590</name>
    <name evidence="2" type="ORF">F12B17.60</name>
    <name evidence="3" type="ORF">F12B17_60</name>
</gene>